<keyword evidence="1" id="KW-0472">Membrane</keyword>
<reference evidence="2" key="1">
    <citation type="submission" date="2021-01" db="EMBL/GenBank/DDBJ databases">
        <authorList>
            <person name="Corre E."/>
            <person name="Pelletier E."/>
            <person name="Niang G."/>
            <person name="Scheremetjew M."/>
            <person name="Finn R."/>
            <person name="Kale V."/>
            <person name="Holt S."/>
            <person name="Cochrane G."/>
            <person name="Meng A."/>
            <person name="Brown T."/>
            <person name="Cohen L."/>
        </authorList>
    </citation>
    <scope>NUCLEOTIDE SEQUENCE</scope>
    <source>
        <strain evidence="2">CCMP 2712</strain>
    </source>
</reference>
<name>A0A7S4PFX4_GUITH</name>
<sequence length="260" mass="28571">MPSLLILSPRLGHVLMTRSSASGVAALCVAALGLIMAVLLMRTVTSRTGATEKSVMLKQVRPQFHPEDKASYRNLRAPRGVKTESLKRLEKTLDHIVYAKKSPAMSSMLARHLVQHLRHGQSLSEGENHPHYGYPFGYDQTSGWHQEIESYDPSQDGCDCSIDEGERYLECSCGSAWGALTLMDRGCYGCCNYYCCNTCQCYTSGSNGMGATTCHCPLLNSWEYDHSSCTSWWTHNAGPLDPGGYGGITEFEDQPGNLVA</sequence>
<accession>A0A7S4PFX4</accession>
<evidence type="ECO:0000313" key="2">
    <source>
        <dbReference type="EMBL" id="CAE2333569.1"/>
    </source>
</evidence>
<keyword evidence="1" id="KW-1133">Transmembrane helix</keyword>
<proteinExistence type="predicted"/>
<organism evidence="2">
    <name type="scientific">Guillardia theta</name>
    <name type="common">Cryptophyte</name>
    <name type="synonym">Cryptomonas phi</name>
    <dbReference type="NCBI Taxonomy" id="55529"/>
    <lineage>
        <taxon>Eukaryota</taxon>
        <taxon>Cryptophyceae</taxon>
        <taxon>Pyrenomonadales</taxon>
        <taxon>Geminigeraceae</taxon>
        <taxon>Guillardia</taxon>
    </lineage>
</organism>
<evidence type="ECO:0000256" key="1">
    <source>
        <dbReference type="SAM" id="Phobius"/>
    </source>
</evidence>
<feature type="transmembrane region" description="Helical" evidence="1">
    <location>
        <begin position="20"/>
        <end position="40"/>
    </location>
</feature>
<gene>
    <name evidence="2" type="ORF">GTHE00462_LOCUS34729</name>
</gene>
<protein>
    <submittedName>
        <fullName evidence="2">Uncharacterized protein</fullName>
    </submittedName>
</protein>
<keyword evidence="1" id="KW-0812">Transmembrane</keyword>
<dbReference type="AlphaFoldDB" id="A0A7S4PFX4"/>
<dbReference type="EMBL" id="HBKN01044341">
    <property type="protein sequence ID" value="CAE2333569.1"/>
    <property type="molecule type" value="Transcribed_RNA"/>
</dbReference>